<protein>
    <submittedName>
        <fullName evidence="1">Uncharacterized protein</fullName>
    </submittedName>
</protein>
<organism evidence="1 2">
    <name type="scientific">Halarchaeum grantii</name>
    <dbReference type="NCBI Taxonomy" id="1193105"/>
    <lineage>
        <taxon>Archaea</taxon>
        <taxon>Methanobacteriati</taxon>
        <taxon>Methanobacteriota</taxon>
        <taxon>Stenosarchaea group</taxon>
        <taxon>Halobacteria</taxon>
        <taxon>Halobacteriales</taxon>
        <taxon>Halobacteriaceae</taxon>
    </lineage>
</organism>
<evidence type="ECO:0000313" key="1">
    <source>
        <dbReference type="EMBL" id="GGL21622.1"/>
    </source>
</evidence>
<sequence>MEFLHDGTADRVRVLALDDDPAALAVHALLHQDVPALVGSTGGLVDVLVAEVPEDVLHHVLELEPRELV</sequence>
<name>A0A830ER09_9EURY</name>
<reference evidence="1 2" key="1">
    <citation type="journal article" date="2019" name="Int. J. Syst. Evol. Microbiol.">
        <title>The Global Catalogue of Microorganisms (GCM) 10K type strain sequencing project: providing services to taxonomists for standard genome sequencing and annotation.</title>
        <authorList>
            <consortium name="The Broad Institute Genomics Platform"/>
            <consortium name="The Broad Institute Genome Sequencing Center for Infectious Disease"/>
            <person name="Wu L."/>
            <person name="Ma J."/>
        </authorList>
    </citation>
    <scope>NUCLEOTIDE SEQUENCE [LARGE SCALE GENOMIC DNA]</scope>
    <source>
        <strain evidence="1 2">JCM 19585</strain>
    </source>
</reference>
<accession>A0A830ER09</accession>
<gene>
    <name evidence="1" type="ORF">GCM10009037_01150</name>
</gene>
<evidence type="ECO:0000313" key="2">
    <source>
        <dbReference type="Proteomes" id="UP000628840"/>
    </source>
</evidence>
<keyword evidence="2" id="KW-1185">Reference proteome</keyword>
<proteinExistence type="predicted"/>
<dbReference type="EMBL" id="BMPF01000001">
    <property type="protein sequence ID" value="GGL21622.1"/>
    <property type="molecule type" value="Genomic_DNA"/>
</dbReference>
<comment type="caution">
    <text evidence="1">The sequence shown here is derived from an EMBL/GenBank/DDBJ whole genome shotgun (WGS) entry which is preliminary data.</text>
</comment>
<dbReference type="AlphaFoldDB" id="A0A830ER09"/>
<dbReference type="Proteomes" id="UP000628840">
    <property type="component" value="Unassembled WGS sequence"/>
</dbReference>